<gene>
    <name evidence="1" type="ORF">VSX58_21375</name>
</gene>
<name>A0ABU6JWZ3_9GAMM</name>
<comment type="caution">
    <text evidence="1">The sequence shown here is derived from an EMBL/GenBank/DDBJ whole genome shotgun (WGS) entry which is preliminary data.</text>
</comment>
<evidence type="ECO:0000313" key="2">
    <source>
        <dbReference type="Proteomes" id="UP001309705"/>
    </source>
</evidence>
<protein>
    <submittedName>
        <fullName evidence="1">Uncharacterized protein</fullName>
    </submittedName>
</protein>
<sequence>MMGYSNISIKALIQTTRQNEMPIKKYFTAIFSRRKHASNDPDCAFYYERKTLRRCLAPPDKYFPVVITRAHTSYDGIGAQSTLSEGHNSSGLRHYICRNSIKKRGARQSAYGKAARR</sequence>
<accession>A0ABU6JWZ3</accession>
<keyword evidence="2" id="KW-1185">Reference proteome</keyword>
<organism evidence="1 2">
    <name type="scientific">Brenneria populi</name>
    <dbReference type="NCBI Taxonomy" id="1505588"/>
    <lineage>
        <taxon>Bacteria</taxon>
        <taxon>Pseudomonadati</taxon>
        <taxon>Pseudomonadota</taxon>
        <taxon>Gammaproteobacteria</taxon>
        <taxon>Enterobacterales</taxon>
        <taxon>Pectobacteriaceae</taxon>
        <taxon>Brenneria</taxon>
    </lineage>
</organism>
<proteinExistence type="predicted"/>
<dbReference type="Proteomes" id="UP001309705">
    <property type="component" value="Unassembled WGS sequence"/>
</dbReference>
<dbReference type="RefSeq" id="WP_327619844.1">
    <property type="nucleotide sequence ID" value="NZ_JBEIAE010000041.1"/>
</dbReference>
<reference evidence="1 2" key="1">
    <citation type="journal article" date="2017" name="Int. J. Syst. Evol. Microbiol.">
        <title>Brenneria populi subsp. brevivirga subsp. nov. isolated from symptomatic bark of Populus x euramericana canker, and description of Brenneria populi subsp. populi subsp. nov.</title>
        <authorList>
            <person name="Zheng M.H."/>
            <person name="Piao C.G."/>
            <person name="Xue H."/>
            <person name="Guo M.W."/>
            <person name="Li Y."/>
        </authorList>
    </citation>
    <scope>NUCLEOTIDE SEQUENCE [LARGE SCALE GENOMIC DNA]</scope>
    <source>
        <strain evidence="1 2">D9-5</strain>
    </source>
</reference>
<evidence type="ECO:0000313" key="1">
    <source>
        <dbReference type="EMBL" id="MEC5345145.1"/>
    </source>
</evidence>
<dbReference type="EMBL" id="JAYWTM010000041">
    <property type="protein sequence ID" value="MEC5345145.1"/>
    <property type="molecule type" value="Genomic_DNA"/>
</dbReference>